<dbReference type="Proteomes" id="UP000887575">
    <property type="component" value="Unassembled WGS sequence"/>
</dbReference>
<keyword evidence="2" id="KW-1185">Reference proteome</keyword>
<reference evidence="3" key="1">
    <citation type="submission" date="2024-02" db="UniProtKB">
        <authorList>
            <consortium name="WormBaseParasite"/>
        </authorList>
    </citation>
    <scope>IDENTIFICATION</scope>
</reference>
<dbReference type="WBParaSite" id="MBELARI_LOCUS2794">
    <property type="protein sequence ID" value="MBELARI_LOCUS2794"/>
    <property type="gene ID" value="MBELARI_LOCUS2794"/>
</dbReference>
<name>A0AAF3J8C7_9BILA</name>
<protein>
    <submittedName>
        <fullName evidence="3">Uncharacterized protein</fullName>
    </submittedName>
</protein>
<evidence type="ECO:0000313" key="3">
    <source>
        <dbReference type="WBParaSite" id="MBELARI_LOCUS2794"/>
    </source>
</evidence>
<evidence type="ECO:0000256" key="1">
    <source>
        <dbReference type="SAM" id="MobiDB-lite"/>
    </source>
</evidence>
<dbReference type="AlphaFoldDB" id="A0AAF3J8C7"/>
<feature type="compositionally biased region" description="Polar residues" evidence="1">
    <location>
        <begin position="93"/>
        <end position="104"/>
    </location>
</feature>
<organism evidence="2 3">
    <name type="scientific">Mesorhabditis belari</name>
    <dbReference type="NCBI Taxonomy" id="2138241"/>
    <lineage>
        <taxon>Eukaryota</taxon>
        <taxon>Metazoa</taxon>
        <taxon>Ecdysozoa</taxon>
        <taxon>Nematoda</taxon>
        <taxon>Chromadorea</taxon>
        <taxon>Rhabditida</taxon>
        <taxon>Rhabditina</taxon>
        <taxon>Rhabditomorpha</taxon>
        <taxon>Rhabditoidea</taxon>
        <taxon>Rhabditidae</taxon>
        <taxon>Mesorhabditinae</taxon>
        <taxon>Mesorhabditis</taxon>
    </lineage>
</organism>
<evidence type="ECO:0000313" key="2">
    <source>
        <dbReference type="Proteomes" id="UP000887575"/>
    </source>
</evidence>
<proteinExistence type="predicted"/>
<accession>A0AAF3J8C7</accession>
<feature type="region of interest" description="Disordered" evidence="1">
    <location>
        <begin position="93"/>
        <end position="113"/>
    </location>
</feature>
<sequence>MISKVEALSNNDPSILREIGKNESRNGSIVDKEIGKEELKTTSAASSTSLESISNPSLSPLRAGTRTIIGGKAYIAVPIDRFAVDSFEETTTMTGEPTSASVSFPTITSTTTTSTSTIPTELIKLTQSKKPNKRKYPSNLDFDLPDEICHAHLRITSKKERFL</sequence>